<organism evidence="1 2">
    <name type="scientific">Paraglomus brasilianum</name>
    <dbReference type="NCBI Taxonomy" id="144538"/>
    <lineage>
        <taxon>Eukaryota</taxon>
        <taxon>Fungi</taxon>
        <taxon>Fungi incertae sedis</taxon>
        <taxon>Mucoromycota</taxon>
        <taxon>Glomeromycotina</taxon>
        <taxon>Glomeromycetes</taxon>
        <taxon>Paraglomerales</taxon>
        <taxon>Paraglomeraceae</taxon>
        <taxon>Paraglomus</taxon>
    </lineage>
</organism>
<reference evidence="1" key="1">
    <citation type="submission" date="2021-06" db="EMBL/GenBank/DDBJ databases">
        <authorList>
            <person name="Kallberg Y."/>
            <person name="Tangrot J."/>
            <person name="Rosling A."/>
        </authorList>
    </citation>
    <scope>NUCLEOTIDE SEQUENCE</scope>
    <source>
        <strain evidence="1">BR232B</strain>
    </source>
</reference>
<protein>
    <submittedName>
        <fullName evidence="1">1774_t:CDS:1</fullName>
    </submittedName>
</protein>
<sequence length="46" mass="4885">LAIENIASVKQGESVCDRGSLSEASNGESSSSRWPADFIAQKLWGC</sequence>
<dbReference type="EMBL" id="CAJVPI010002350">
    <property type="protein sequence ID" value="CAG8641621.1"/>
    <property type="molecule type" value="Genomic_DNA"/>
</dbReference>
<name>A0A9N9GXE3_9GLOM</name>
<feature type="non-terminal residue" evidence="1">
    <location>
        <position position="1"/>
    </location>
</feature>
<comment type="caution">
    <text evidence="1">The sequence shown here is derived from an EMBL/GenBank/DDBJ whole genome shotgun (WGS) entry which is preliminary data.</text>
</comment>
<accession>A0A9N9GXE3</accession>
<proteinExistence type="predicted"/>
<keyword evidence="2" id="KW-1185">Reference proteome</keyword>
<gene>
    <name evidence="1" type="ORF">PBRASI_LOCUS9807</name>
</gene>
<dbReference type="AlphaFoldDB" id="A0A9N9GXE3"/>
<evidence type="ECO:0000313" key="2">
    <source>
        <dbReference type="Proteomes" id="UP000789739"/>
    </source>
</evidence>
<dbReference type="Proteomes" id="UP000789739">
    <property type="component" value="Unassembled WGS sequence"/>
</dbReference>
<evidence type="ECO:0000313" key="1">
    <source>
        <dbReference type="EMBL" id="CAG8641621.1"/>
    </source>
</evidence>